<name>A0A5C3PJ57_9APHY</name>
<reference evidence="1 2" key="1">
    <citation type="journal article" date="2019" name="Nat. Ecol. Evol.">
        <title>Megaphylogeny resolves global patterns of mushroom evolution.</title>
        <authorList>
            <person name="Varga T."/>
            <person name="Krizsan K."/>
            <person name="Foldi C."/>
            <person name="Dima B."/>
            <person name="Sanchez-Garcia M."/>
            <person name="Sanchez-Ramirez S."/>
            <person name="Szollosi G.J."/>
            <person name="Szarkandi J.G."/>
            <person name="Papp V."/>
            <person name="Albert L."/>
            <person name="Andreopoulos W."/>
            <person name="Angelini C."/>
            <person name="Antonin V."/>
            <person name="Barry K.W."/>
            <person name="Bougher N.L."/>
            <person name="Buchanan P."/>
            <person name="Buyck B."/>
            <person name="Bense V."/>
            <person name="Catcheside P."/>
            <person name="Chovatia M."/>
            <person name="Cooper J."/>
            <person name="Damon W."/>
            <person name="Desjardin D."/>
            <person name="Finy P."/>
            <person name="Geml J."/>
            <person name="Haridas S."/>
            <person name="Hughes K."/>
            <person name="Justo A."/>
            <person name="Karasinski D."/>
            <person name="Kautmanova I."/>
            <person name="Kiss B."/>
            <person name="Kocsube S."/>
            <person name="Kotiranta H."/>
            <person name="LaButti K.M."/>
            <person name="Lechner B.E."/>
            <person name="Liimatainen K."/>
            <person name="Lipzen A."/>
            <person name="Lukacs Z."/>
            <person name="Mihaltcheva S."/>
            <person name="Morgado L.N."/>
            <person name="Niskanen T."/>
            <person name="Noordeloos M.E."/>
            <person name="Ohm R.A."/>
            <person name="Ortiz-Santana B."/>
            <person name="Ovrebo C."/>
            <person name="Racz N."/>
            <person name="Riley R."/>
            <person name="Savchenko A."/>
            <person name="Shiryaev A."/>
            <person name="Soop K."/>
            <person name="Spirin V."/>
            <person name="Szebenyi C."/>
            <person name="Tomsovsky M."/>
            <person name="Tulloss R.E."/>
            <person name="Uehling J."/>
            <person name="Grigoriev I.V."/>
            <person name="Vagvolgyi C."/>
            <person name="Papp T."/>
            <person name="Martin F.M."/>
            <person name="Miettinen O."/>
            <person name="Hibbett D.S."/>
            <person name="Nagy L.G."/>
        </authorList>
    </citation>
    <scope>NUCLEOTIDE SEQUENCE [LARGE SCALE GENOMIC DNA]</scope>
    <source>
        <strain evidence="1 2">HHB13444</strain>
    </source>
</reference>
<gene>
    <name evidence="1" type="ORF">K466DRAFT_584249</name>
</gene>
<organism evidence="1 2">
    <name type="scientific">Polyporus arcularius HHB13444</name>
    <dbReference type="NCBI Taxonomy" id="1314778"/>
    <lineage>
        <taxon>Eukaryota</taxon>
        <taxon>Fungi</taxon>
        <taxon>Dikarya</taxon>
        <taxon>Basidiomycota</taxon>
        <taxon>Agaricomycotina</taxon>
        <taxon>Agaricomycetes</taxon>
        <taxon>Polyporales</taxon>
        <taxon>Polyporaceae</taxon>
        <taxon>Polyporus</taxon>
    </lineage>
</organism>
<evidence type="ECO:0000313" key="1">
    <source>
        <dbReference type="EMBL" id="TFK89834.1"/>
    </source>
</evidence>
<sequence>MALLLLTPANVAGAFPDDDGAVDFTHVDTLQAVRVRPESSSKGGAQYSVDVSQLLHEGRARVCQGTLSVDGHRQGEVVCKIGCGSQVVERIRKEADLYRGKLAPLQGRYVPTFVGLFEGETEEGETACLVLTHEGERMQQSLYISGIDLRKRVMDALVAVHQAGVRHSDFGEHSIVIRKDNTPVLVGFGGAEDHHCHLGIDICFYQPQPHNQAVACEEVYWACVVAAVWLPATVEFLNSPVPIQWALEGSDSLVAHAPKGTDPDLARMHAELTREDLLEWIEERELYDGQPLPIKMRD</sequence>
<proteinExistence type="predicted"/>
<evidence type="ECO:0008006" key="3">
    <source>
        <dbReference type="Google" id="ProtNLM"/>
    </source>
</evidence>
<dbReference type="InParanoid" id="A0A5C3PJ57"/>
<protein>
    <recommendedName>
        <fullName evidence="3">Protein kinase domain-containing protein</fullName>
    </recommendedName>
</protein>
<dbReference type="Proteomes" id="UP000308197">
    <property type="component" value="Unassembled WGS sequence"/>
</dbReference>
<dbReference type="AlphaFoldDB" id="A0A5C3PJ57"/>
<dbReference type="InterPro" id="IPR011009">
    <property type="entry name" value="Kinase-like_dom_sf"/>
</dbReference>
<accession>A0A5C3PJ57</accession>
<dbReference type="STRING" id="1314778.A0A5C3PJ57"/>
<dbReference type="EMBL" id="ML211063">
    <property type="protein sequence ID" value="TFK89834.1"/>
    <property type="molecule type" value="Genomic_DNA"/>
</dbReference>
<dbReference type="SUPFAM" id="SSF56112">
    <property type="entry name" value="Protein kinase-like (PK-like)"/>
    <property type="match status" value="1"/>
</dbReference>
<evidence type="ECO:0000313" key="2">
    <source>
        <dbReference type="Proteomes" id="UP000308197"/>
    </source>
</evidence>
<keyword evidence="2" id="KW-1185">Reference proteome</keyword>